<dbReference type="AlphaFoldDB" id="A0A7R9DNA7"/>
<evidence type="ECO:0000256" key="1">
    <source>
        <dbReference type="SAM" id="MobiDB-lite"/>
    </source>
</evidence>
<feature type="region of interest" description="Disordered" evidence="1">
    <location>
        <begin position="74"/>
        <end position="98"/>
    </location>
</feature>
<sequence>MGRSYVSNPLRLIIADLEGSLSPAEHIRPSTVPGGDEEWLHTAPIDMSAIKARVDARRARRETAVIAAETFVRGQRSPGTPAGGSPMASLVPSDSSQLTTDGFEKLPDQIMYLYTEPYDLQKHVFSSCASLVQSRFPLGLRENSIACRTRLKQQLRRDRHARGSTRSPCDLDKQRVREWTERQAREGQVGRLGRDRVEREEEVREERHEVVRVERHEVVREERHEVVREERVEEVREGRHEVVREERHEVVREERHEVVREERHEVVREERHEAIRVERVQVKIVVRHQGEANPPPPPLLLNIARLRWQIPGNEPRSHTQRELYCH</sequence>
<name>A0A7R9DNA7_TIMPO</name>
<organism evidence="2">
    <name type="scientific">Timema poppense</name>
    <name type="common">Walking stick</name>
    <dbReference type="NCBI Taxonomy" id="170557"/>
    <lineage>
        <taxon>Eukaryota</taxon>
        <taxon>Metazoa</taxon>
        <taxon>Ecdysozoa</taxon>
        <taxon>Arthropoda</taxon>
        <taxon>Hexapoda</taxon>
        <taxon>Insecta</taxon>
        <taxon>Pterygota</taxon>
        <taxon>Neoptera</taxon>
        <taxon>Polyneoptera</taxon>
        <taxon>Phasmatodea</taxon>
        <taxon>Timematodea</taxon>
        <taxon>Timematoidea</taxon>
        <taxon>Timematidae</taxon>
        <taxon>Timema</taxon>
    </lineage>
</organism>
<gene>
    <name evidence="2" type="ORF">TPSB3V08_LOCUS11246</name>
</gene>
<accession>A0A7R9DNA7</accession>
<evidence type="ECO:0000313" key="2">
    <source>
        <dbReference type="EMBL" id="CAD7416711.1"/>
    </source>
</evidence>
<protein>
    <submittedName>
        <fullName evidence="2">Uncharacterized protein</fullName>
    </submittedName>
</protein>
<reference evidence="2" key="1">
    <citation type="submission" date="2020-11" db="EMBL/GenBank/DDBJ databases">
        <authorList>
            <person name="Tran Van P."/>
        </authorList>
    </citation>
    <scope>NUCLEOTIDE SEQUENCE</scope>
</reference>
<proteinExistence type="predicted"/>
<dbReference type="EMBL" id="OD011735">
    <property type="protein sequence ID" value="CAD7416711.1"/>
    <property type="molecule type" value="Genomic_DNA"/>
</dbReference>